<feature type="transmembrane region" description="Helical" evidence="1">
    <location>
        <begin position="12"/>
        <end position="45"/>
    </location>
</feature>
<feature type="transmembrane region" description="Helical" evidence="1">
    <location>
        <begin position="51"/>
        <end position="74"/>
    </location>
</feature>
<dbReference type="Proteomes" id="UP001501692">
    <property type="component" value="Unassembled WGS sequence"/>
</dbReference>
<proteinExistence type="predicted"/>
<name>A0ABP9H8D4_9FLAO</name>
<accession>A0ABP9H8D4</accession>
<evidence type="ECO:0000313" key="2">
    <source>
        <dbReference type="EMBL" id="GAA4963785.1"/>
    </source>
</evidence>
<sequence length="122" mass="14138">MKTILLKLPEYYFIVLAILGGYSPPLNINPIFIGIAAILILQIIFKNKISGLIFGILFFLINLYFLGAIFSEFSEFIEFNYKAKQLIFVGLGIWIMNLFFVSIMIYKYLNRFSGGNLEFKRE</sequence>
<keyword evidence="1" id="KW-0472">Membrane</keyword>
<protein>
    <submittedName>
        <fullName evidence="2">Uncharacterized protein</fullName>
    </submittedName>
</protein>
<dbReference type="RefSeq" id="WP_345165387.1">
    <property type="nucleotide sequence ID" value="NZ_BAABJK010000004.1"/>
</dbReference>
<organism evidence="2 3">
    <name type="scientific">Algibacter aquimarinus</name>
    <dbReference type="NCBI Taxonomy" id="1136748"/>
    <lineage>
        <taxon>Bacteria</taxon>
        <taxon>Pseudomonadati</taxon>
        <taxon>Bacteroidota</taxon>
        <taxon>Flavobacteriia</taxon>
        <taxon>Flavobacteriales</taxon>
        <taxon>Flavobacteriaceae</taxon>
        <taxon>Algibacter</taxon>
    </lineage>
</organism>
<reference evidence="3" key="1">
    <citation type="journal article" date="2019" name="Int. J. Syst. Evol. Microbiol.">
        <title>The Global Catalogue of Microorganisms (GCM) 10K type strain sequencing project: providing services to taxonomists for standard genome sequencing and annotation.</title>
        <authorList>
            <consortium name="The Broad Institute Genomics Platform"/>
            <consortium name="The Broad Institute Genome Sequencing Center for Infectious Disease"/>
            <person name="Wu L."/>
            <person name="Ma J."/>
        </authorList>
    </citation>
    <scope>NUCLEOTIDE SEQUENCE [LARGE SCALE GENOMIC DNA]</scope>
    <source>
        <strain evidence="3">JCM 18287</strain>
    </source>
</reference>
<keyword evidence="1" id="KW-1133">Transmembrane helix</keyword>
<comment type="caution">
    <text evidence="2">The sequence shown here is derived from an EMBL/GenBank/DDBJ whole genome shotgun (WGS) entry which is preliminary data.</text>
</comment>
<dbReference type="EMBL" id="BAABJK010000004">
    <property type="protein sequence ID" value="GAA4963785.1"/>
    <property type="molecule type" value="Genomic_DNA"/>
</dbReference>
<gene>
    <name evidence="2" type="ORF">GCM10023315_10600</name>
</gene>
<evidence type="ECO:0000256" key="1">
    <source>
        <dbReference type="SAM" id="Phobius"/>
    </source>
</evidence>
<keyword evidence="1" id="KW-0812">Transmembrane</keyword>
<keyword evidence="3" id="KW-1185">Reference proteome</keyword>
<feature type="transmembrane region" description="Helical" evidence="1">
    <location>
        <begin position="86"/>
        <end position="109"/>
    </location>
</feature>
<evidence type="ECO:0000313" key="3">
    <source>
        <dbReference type="Proteomes" id="UP001501692"/>
    </source>
</evidence>